<dbReference type="InterPro" id="IPR005112">
    <property type="entry name" value="dDENN_dom"/>
</dbReference>
<feature type="region of interest" description="Disordered" evidence="3">
    <location>
        <begin position="986"/>
        <end position="1035"/>
    </location>
</feature>
<dbReference type="PROSITE" id="PS50211">
    <property type="entry name" value="DENN"/>
    <property type="match status" value="1"/>
</dbReference>
<dbReference type="Pfam" id="PF03455">
    <property type="entry name" value="dDENN"/>
    <property type="match status" value="1"/>
</dbReference>
<dbReference type="SMART" id="SM00799">
    <property type="entry name" value="DENN"/>
    <property type="match status" value="1"/>
</dbReference>
<dbReference type="InParanoid" id="A0A2I4DC49"/>
<evidence type="ECO:0000256" key="2">
    <source>
        <dbReference type="PROSITE-ProRule" id="PRU00708"/>
    </source>
</evidence>
<dbReference type="Gene3D" id="3.30.450.200">
    <property type="match status" value="1"/>
</dbReference>
<dbReference type="PANTHER" id="PTHR12296:SF18">
    <property type="entry name" value="DENN DOMAIN-CONTAINING PROTEIN 4B"/>
    <property type="match status" value="1"/>
</dbReference>
<dbReference type="OrthoDB" id="75250at2759"/>
<dbReference type="InterPro" id="IPR011990">
    <property type="entry name" value="TPR-like_helical_dom_sf"/>
</dbReference>
<feature type="compositionally biased region" description="Low complexity" evidence="3">
    <location>
        <begin position="685"/>
        <end position="705"/>
    </location>
</feature>
<proteinExistence type="predicted"/>
<dbReference type="PANTHER" id="PTHR12296">
    <property type="entry name" value="DENN DOMAIN-CONTAINING PROTEIN 4"/>
    <property type="match status" value="1"/>
</dbReference>
<dbReference type="PROSITE" id="PS51375">
    <property type="entry name" value="PPR"/>
    <property type="match status" value="1"/>
</dbReference>
<accession>A0A2I4DC49</accession>
<evidence type="ECO:0000256" key="3">
    <source>
        <dbReference type="SAM" id="MobiDB-lite"/>
    </source>
</evidence>
<dbReference type="Gene3D" id="3.40.50.11500">
    <property type="match status" value="1"/>
</dbReference>
<feature type="compositionally biased region" description="Basic and acidic residues" evidence="3">
    <location>
        <begin position="777"/>
        <end position="792"/>
    </location>
</feature>
<dbReference type="RefSeq" id="XP_013889824.1">
    <property type="nucleotide sequence ID" value="XM_014034370.1"/>
</dbReference>
<dbReference type="InterPro" id="IPR001194">
    <property type="entry name" value="cDENN_dom"/>
</dbReference>
<evidence type="ECO:0000259" key="4">
    <source>
        <dbReference type="PROSITE" id="PS50211"/>
    </source>
</evidence>
<dbReference type="Gene3D" id="1.25.40.10">
    <property type="entry name" value="Tetratricopeptide repeat domain"/>
    <property type="match status" value="1"/>
</dbReference>
<dbReference type="GO" id="GO:0005085">
    <property type="term" value="F:guanyl-nucleotide exchange factor activity"/>
    <property type="evidence" value="ECO:0007669"/>
    <property type="project" value="UniProtKB-KW"/>
</dbReference>
<feature type="region of interest" description="Disordered" evidence="3">
    <location>
        <begin position="685"/>
        <end position="750"/>
    </location>
</feature>
<reference evidence="6" key="1">
    <citation type="submission" date="2025-08" db="UniProtKB">
        <authorList>
            <consortium name="RefSeq"/>
        </authorList>
    </citation>
    <scope>IDENTIFICATION</scope>
</reference>
<name>A0A2I4DC49_AUSLI</name>
<gene>
    <name evidence="6" type="primary">dennd4b</name>
</gene>
<dbReference type="KEGG" id="alim:106537008"/>
<dbReference type="AlphaFoldDB" id="A0A2I4DC49"/>
<dbReference type="Proteomes" id="UP000192220">
    <property type="component" value="Unplaced"/>
</dbReference>
<dbReference type="InterPro" id="IPR037516">
    <property type="entry name" value="Tripartite_DENN"/>
</dbReference>
<feature type="compositionally biased region" description="Low complexity" evidence="3">
    <location>
        <begin position="1011"/>
        <end position="1032"/>
    </location>
</feature>
<dbReference type="GO" id="GO:0032483">
    <property type="term" value="P:regulation of Rab protein signal transduction"/>
    <property type="evidence" value="ECO:0007669"/>
    <property type="project" value="TreeGrafter"/>
</dbReference>
<feature type="domain" description="UDENN" evidence="4">
    <location>
        <begin position="1"/>
        <end position="404"/>
    </location>
</feature>
<feature type="repeat" description="PPR" evidence="2">
    <location>
        <begin position="565"/>
        <end position="599"/>
    </location>
</feature>
<organism evidence="5 6">
    <name type="scientific">Austrofundulus limnaeus</name>
    <name type="common">Annual killifish</name>
    <dbReference type="NCBI Taxonomy" id="52670"/>
    <lineage>
        <taxon>Eukaryota</taxon>
        <taxon>Metazoa</taxon>
        <taxon>Chordata</taxon>
        <taxon>Craniata</taxon>
        <taxon>Vertebrata</taxon>
        <taxon>Euteleostomi</taxon>
        <taxon>Actinopterygii</taxon>
        <taxon>Neopterygii</taxon>
        <taxon>Teleostei</taxon>
        <taxon>Neoteleostei</taxon>
        <taxon>Acanthomorphata</taxon>
        <taxon>Ovalentaria</taxon>
        <taxon>Atherinomorphae</taxon>
        <taxon>Cyprinodontiformes</taxon>
        <taxon>Rivulidae</taxon>
        <taxon>Austrofundulus</taxon>
    </lineage>
</organism>
<feature type="region of interest" description="Disordered" evidence="3">
    <location>
        <begin position="775"/>
        <end position="865"/>
    </location>
</feature>
<sequence>MGVSVESWPLNTKYQLPVFSTFVLTSASGDKVYGAAIQFYESFCRDLLTERQSIQLGLLSVVDRRPISSRSLHVKKSICVLSHWPFFTVFQKFLTFVYRYSISGPHILPLEKHVSGFMHNVPFPSPQRPRILVQLSPYDNLLLCQPVSSPLPLSGASFLKLLQNLGPENTCTLLLAVLTEHKLLLHSLRPDVLTSVSEALVSMTFPLRWLCPYIPLCPLQMADVLLAPMPFIVGVHSSYFDLHDPPAEVVCVDLDTNTVFQSEDKKASWRSLPRKHGKTLFNTLTNLHRTLEKICSSGQEEATLEFLLTDYDQVYRRQKQLELEIQEAFLRFMSCLLRGYRTFLLPITQAPSDRTTDCSSLFNLQGFLKSRDRTQQKFYIQMMKTQMFTQFIEECSFVSDRHACLEFFDECVQKVGVEKPEEVRLIDLDETHSGEHTVFIMPPEEPQEADGSECPALYSYETFPTLKAELFDRPQDQLRVPAKGSAPDSPAPRRTKQEIKLAQQRAQKYFTVPDMWSKCLLGHCYGLWFIYLPTFVRAEPSKVRALHTAYDVLKHMETRKVVLPDEVCYRILMQLCGQYGQPVLAVRVLLEMKKAGITPNTITYGYYNKAVLESKWPSTNQGGRLRWVKLRNVLLAVAQFRRPIRRRQKSDSLGSRGEAGVEPDQKLLPHLALIRQSSWSGLSESSSHESLSGPLVKSSSLSSMKTHSDKTQSCRRTVESKINGCGDAVSQKPPLGRRDVSVPPAAPPGGVVVRRSEICLSTFYSECAESADSELDCSCRPEDRDGRSDRPRGSAHRNKVIDENSNNVSSPSRGGLTGKLQQLLTPTRHRTSSRRAASVDHRRSGGGGGGGGRRVSEQRQARKSHVAETLLKAKERLVNATSESSLSVGSDVDLSDTPTQAFPVRRSWDCSHDGAGMEVLMSSCSLCRSCNSLVYDEEIMAGWSSDDSNLNSSCPFCGTSFVPFLNAEICDLGPVSSAERRHLNLEDEVESAVRPPSGLEPGTRPHCNGLSDDSSSETSSYSETSRTTTVSSAGGTPQVAVPYLSPLVLRKELESLLQNEGEAVLAQPQFLDNHSIIFWNLVWFFQRLGLPTNLLQLVRSSPLVSHFTQSENSSVRVRLLWDTLSPDTDQWPPLYVLWRIHSGVPMRSYSWRRHNHPFTLSFLEEVLRWVGMNEVHKAVTLLLDTLAKQPGSPRTQRSLYREFLFLTLAAMGKDHVAAFDKKFKAAHSRLISSLGREELHRRRAEPPSSKAIDCRRSFHPPLEC</sequence>
<keyword evidence="5" id="KW-1185">Reference proteome</keyword>
<dbReference type="SMART" id="SM00801">
    <property type="entry name" value="dDENN"/>
    <property type="match status" value="1"/>
</dbReference>
<evidence type="ECO:0000313" key="6">
    <source>
        <dbReference type="RefSeq" id="XP_013889824.1"/>
    </source>
</evidence>
<dbReference type="Pfam" id="PF02141">
    <property type="entry name" value="DENN"/>
    <property type="match status" value="1"/>
</dbReference>
<dbReference type="NCBIfam" id="TIGR00756">
    <property type="entry name" value="PPR"/>
    <property type="match status" value="1"/>
</dbReference>
<feature type="compositionally biased region" description="Basic and acidic residues" evidence="3">
    <location>
        <begin position="706"/>
        <end position="719"/>
    </location>
</feature>
<dbReference type="CTD" id="9909"/>
<dbReference type="InterPro" id="IPR002885">
    <property type="entry name" value="PPR_rpt"/>
</dbReference>
<dbReference type="InterPro" id="IPR043153">
    <property type="entry name" value="DENN_C"/>
</dbReference>
<evidence type="ECO:0000256" key="1">
    <source>
        <dbReference type="ARBA" id="ARBA00022658"/>
    </source>
</evidence>
<dbReference type="InterPro" id="IPR051696">
    <property type="entry name" value="DENN_Domain_GEFs"/>
</dbReference>
<keyword evidence="1" id="KW-0344">Guanine-nucleotide releasing factor</keyword>
<dbReference type="GO" id="GO:0031410">
    <property type="term" value="C:cytoplasmic vesicle"/>
    <property type="evidence" value="ECO:0007669"/>
    <property type="project" value="TreeGrafter"/>
</dbReference>
<protein>
    <submittedName>
        <fullName evidence="6">DENN domain-containing protein 4B isoform X1</fullName>
    </submittedName>
</protein>
<evidence type="ECO:0000313" key="5">
    <source>
        <dbReference type="Proteomes" id="UP000192220"/>
    </source>
</evidence>
<dbReference type="Pfam" id="PF13041">
    <property type="entry name" value="PPR_2"/>
    <property type="match status" value="1"/>
</dbReference>
<dbReference type="FunFam" id="1.25.40.10:FF:000042">
    <property type="entry name" value="C-myc promoter-binding protein isoform X1"/>
    <property type="match status" value="1"/>
</dbReference>
<feature type="compositionally biased region" description="Polar residues" evidence="3">
    <location>
        <begin position="803"/>
        <end position="812"/>
    </location>
</feature>